<evidence type="ECO:0000313" key="5">
    <source>
        <dbReference type="Proteomes" id="UP001470230"/>
    </source>
</evidence>
<dbReference type="PROSITE" id="PS51016">
    <property type="entry name" value="MYTH4"/>
    <property type="match status" value="1"/>
</dbReference>
<keyword evidence="5" id="KW-1185">Reference proteome</keyword>
<dbReference type="Pfam" id="PF00620">
    <property type="entry name" value="RhoGAP"/>
    <property type="match status" value="1"/>
</dbReference>
<feature type="region of interest" description="Disordered" evidence="1">
    <location>
        <begin position="390"/>
        <end position="443"/>
    </location>
</feature>
<evidence type="ECO:0000259" key="2">
    <source>
        <dbReference type="PROSITE" id="PS50238"/>
    </source>
</evidence>
<name>A0ABR2KVL8_9EUKA</name>
<dbReference type="Pfam" id="PF00784">
    <property type="entry name" value="MyTH4"/>
    <property type="match status" value="1"/>
</dbReference>
<dbReference type="SUPFAM" id="SSF48350">
    <property type="entry name" value="GTPase activation domain, GAP"/>
    <property type="match status" value="1"/>
</dbReference>
<dbReference type="PANTHER" id="PTHR45876">
    <property type="entry name" value="FI04035P"/>
    <property type="match status" value="1"/>
</dbReference>
<feature type="compositionally biased region" description="Basic and acidic residues" evidence="1">
    <location>
        <begin position="407"/>
        <end position="433"/>
    </location>
</feature>
<dbReference type="EMBL" id="JAPFFF010000003">
    <property type="protein sequence ID" value="KAK8895164.1"/>
    <property type="molecule type" value="Genomic_DNA"/>
</dbReference>
<comment type="caution">
    <text evidence="4">The sequence shown here is derived from an EMBL/GenBank/DDBJ whole genome shotgun (WGS) entry which is preliminary data.</text>
</comment>
<sequence>MICGSSFDKEPAFSSAKSINIPNKYDDSLPFSKEIFTEQEKKNLCEIPEIDSEILFQSNSLSDCNEECDSILVINHSESNNIPLLAFVNDYNFYKDNGSIDDFNEIIKNTKQLKHPPKIQSSSYFNDLIKREVKSPNSLSKQQLFDFIEPNSIENYAINHFRKQNSNRFFGTLSIEELTTFSMKPLSKPLLEKIPITKKSVVLKLSNLILAFIGILNDSETKDNILIHIINILRDDDSLIDEFFMQIIKTMRKSPNKDALLLSWKLFQTVASLFLVKDEEVANVIRWFLIHNIFEEDIISEYANQTFILFYERSTIGRNFGSNIHREDVLNISRSIQKGNEMFKCSLYSQMWNQKSEFPNLPIPMTLYLTVKALIKNGVMMTKHPFPYIGEKSSHPNEAIPKSVNKRIVDDDNDDRNTRHDKKEYHRTNDENSNRNAIKHKKDYKIANNQKVVINTNNENGDENIKQDEIKTKFSTDLHNNKHEENQIHVNEEGRILFKSKRRNENPYQKANMRIIKMWAMKINENHDIINNGKVRDLLGLIFLWMINLLDPIIPKSMSDSFIKLPTNSNDEAYKDFIDNMPLLHRNTLKYLIGFLREIARNKEFTHETHQTIADNFGSVFVKTSFMTIDPFTRQKMYDISPFFLLYCLDNLDVEEVYPLNPEYETQLENKYIY</sequence>
<dbReference type="InterPro" id="IPR000857">
    <property type="entry name" value="MyTH4_dom"/>
</dbReference>
<dbReference type="Gene3D" id="1.10.555.10">
    <property type="entry name" value="Rho GTPase activation protein"/>
    <property type="match status" value="1"/>
</dbReference>
<feature type="domain" description="MyTH4" evidence="3">
    <location>
        <begin position="181"/>
        <end position="336"/>
    </location>
</feature>
<dbReference type="PROSITE" id="PS50238">
    <property type="entry name" value="RHOGAP"/>
    <property type="match status" value="1"/>
</dbReference>
<dbReference type="PANTHER" id="PTHR45876:SF8">
    <property type="entry name" value="FI04035P"/>
    <property type="match status" value="1"/>
</dbReference>
<gene>
    <name evidence="4" type="ORF">M9Y10_023606</name>
</gene>
<dbReference type="InterPro" id="IPR000198">
    <property type="entry name" value="RhoGAP_dom"/>
</dbReference>
<accession>A0ABR2KVL8</accession>
<reference evidence="4 5" key="1">
    <citation type="submission" date="2024-04" db="EMBL/GenBank/DDBJ databases">
        <title>Tritrichomonas musculus Genome.</title>
        <authorList>
            <person name="Alves-Ferreira E."/>
            <person name="Grigg M."/>
            <person name="Lorenzi H."/>
            <person name="Galac M."/>
        </authorList>
    </citation>
    <scope>NUCLEOTIDE SEQUENCE [LARGE SCALE GENOMIC DNA]</scope>
    <source>
        <strain evidence="4 5">EAF2021</strain>
    </source>
</reference>
<protein>
    <submittedName>
        <fullName evidence="4">Rho GTPase activating protein 39</fullName>
    </submittedName>
</protein>
<evidence type="ECO:0000256" key="1">
    <source>
        <dbReference type="SAM" id="MobiDB-lite"/>
    </source>
</evidence>
<evidence type="ECO:0000313" key="4">
    <source>
        <dbReference type="EMBL" id="KAK8895164.1"/>
    </source>
</evidence>
<dbReference type="Proteomes" id="UP001470230">
    <property type="component" value="Unassembled WGS sequence"/>
</dbReference>
<dbReference type="InterPro" id="IPR008936">
    <property type="entry name" value="Rho_GTPase_activation_prot"/>
</dbReference>
<proteinExistence type="predicted"/>
<feature type="domain" description="Rho-GAP" evidence="2">
    <location>
        <begin position="476"/>
        <end position="674"/>
    </location>
</feature>
<evidence type="ECO:0000259" key="3">
    <source>
        <dbReference type="PROSITE" id="PS51016"/>
    </source>
</evidence>
<dbReference type="Gene3D" id="1.25.40.530">
    <property type="entry name" value="MyTH4 domain"/>
    <property type="match status" value="1"/>
</dbReference>
<dbReference type="InterPro" id="IPR038185">
    <property type="entry name" value="MyTH4_dom_sf"/>
</dbReference>
<organism evidence="4 5">
    <name type="scientific">Tritrichomonas musculus</name>
    <dbReference type="NCBI Taxonomy" id="1915356"/>
    <lineage>
        <taxon>Eukaryota</taxon>
        <taxon>Metamonada</taxon>
        <taxon>Parabasalia</taxon>
        <taxon>Tritrichomonadida</taxon>
        <taxon>Tritrichomonadidae</taxon>
        <taxon>Tritrichomonas</taxon>
    </lineage>
</organism>